<proteinExistence type="predicted"/>
<dbReference type="RefSeq" id="WP_073337188.1">
    <property type="nucleotide sequence ID" value="NZ_FQXM01000004.1"/>
</dbReference>
<dbReference type="InterPro" id="IPR006485">
    <property type="entry name" value="Phage-like_holin"/>
</dbReference>
<evidence type="ECO:0000313" key="2">
    <source>
        <dbReference type="Proteomes" id="UP000184447"/>
    </source>
</evidence>
<organism evidence="1 2">
    <name type="scientific">Clostridium grantii DSM 8605</name>
    <dbReference type="NCBI Taxonomy" id="1121316"/>
    <lineage>
        <taxon>Bacteria</taxon>
        <taxon>Bacillati</taxon>
        <taxon>Bacillota</taxon>
        <taxon>Clostridia</taxon>
        <taxon>Eubacteriales</taxon>
        <taxon>Clostridiaceae</taxon>
        <taxon>Clostridium</taxon>
    </lineage>
</organism>
<dbReference type="Pfam" id="PF04531">
    <property type="entry name" value="Phage_holin_1"/>
    <property type="match status" value="1"/>
</dbReference>
<keyword evidence="2" id="KW-1185">Reference proteome</keyword>
<protein>
    <submittedName>
        <fullName evidence="1">Uncharacterized membrane protein</fullName>
    </submittedName>
</protein>
<dbReference type="STRING" id="1121316.SAMN02745207_00851"/>
<reference evidence="1 2" key="1">
    <citation type="submission" date="2016-11" db="EMBL/GenBank/DDBJ databases">
        <authorList>
            <person name="Jaros S."/>
            <person name="Januszkiewicz K."/>
            <person name="Wedrychowicz H."/>
        </authorList>
    </citation>
    <scope>NUCLEOTIDE SEQUENCE [LARGE SCALE GENOMIC DNA]</scope>
    <source>
        <strain evidence="1 2">DSM 8605</strain>
    </source>
</reference>
<dbReference type="EMBL" id="FQXM01000004">
    <property type="protein sequence ID" value="SHH35849.1"/>
    <property type="molecule type" value="Genomic_DNA"/>
</dbReference>
<dbReference type="OrthoDB" id="1922895at2"/>
<accession>A0A1M5SBJ5</accession>
<dbReference type="AlphaFoldDB" id="A0A1M5SBJ5"/>
<gene>
    <name evidence="1" type="ORF">SAMN02745207_00851</name>
</gene>
<dbReference type="Proteomes" id="UP000184447">
    <property type="component" value="Unassembled WGS sequence"/>
</dbReference>
<name>A0A1M5SBJ5_9CLOT</name>
<sequence length="67" mass="7407">MDIKNRLKNKMLWVSVIALIPMLCQSFGLDILPSNYTEVSNSILGIVILLGLVNNPSTENAGFKDDK</sequence>
<evidence type="ECO:0000313" key="1">
    <source>
        <dbReference type="EMBL" id="SHH35849.1"/>
    </source>
</evidence>